<keyword evidence="1" id="KW-0472">Membrane</keyword>
<feature type="non-terminal residue" evidence="2">
    <location>
        <position position="1"/>
    </location>
</feature>
<dbReference type="GO" id="GO:0016740">
    <property type="term" value="F:transferase activity"/>
    <property type="evidence" value="ECO:0007669"/>
    <property type="project" value="UniProtKB-KW"/>
</dbReference>
<name>A0A161N5X9_TRIIF</name>
<feature type="transmembrane region" description="Helical" evidence="1">
    <location>
        <begin position="137"/>
        <end position="154"/>
    </location>
</feature>
<feature type="transmembrane region" description="Helical" evidence="1">
    <location>
        <begin position="80"/>
        <end position="101"/>
    </location>
</feature>
<keyword evidence="2" id="KW-0808">Transferase</keyword>
<evidence type="ECO:0000256" key="1">
    <source>
        <dbReference type="SAM" id="Phobius"/>
    </source>
</evidence>
<keyword evidence="1" id="KW-0812">Transmembrane</keyword>
<feature type="non-terminal residue" evidence="2">
    <location>
        <position position="257"/>
    </location>
</feature>
<feature type="transmembrane region" description="Helical" evidence="1">
    <location>
        <begin position="213"/>
        <end position="234"/>
    </location>
</feature>
<sequence length="257" mass="29448">ALHLPFLFPNACPDLVVNLSQYLNIYRTLRQNEKMYILFFLFLTILIFVEEYLFIEDEMLLPLSVCLVSMLPSMPTFRKVPFIFIIGWYALSVLILCAIYLKKLPLVSSTKYVNLSGTIWLMLAGIAILWISPKKDTIFTCFLTLCLGAAMWLQNACFATNKNCHIVMYSVWPLLVVIILPVFGKSETLTKVIHCIIATGVPIMFTSTTVEPLMLLLVLGYTASWAAIESYYTISIWDNLRRMIILIYLFVLIEQLT</sequence>
<feature type="transmembrane region" description="Helical" evidence="1">
    <location>
        <begin position="166"/>
        <end position="183"/>
    </location>
</feature>
<keyword evidence="1" id="KW-1133">Transmembrane helix</keyword>
<protein>
    <submittedName>
        <fullName evidence="2">Gpi ethanolamine phosphate transferase 1-like protein</fullName>
    </submittedName>
</protein>
<feature type="transmembrane region" description="Helical" evidence="1">
    <location>
        <begin position="113"/>
        <end position="131"/>
    </location>
</feature>
<evidence type="ECO:0000313" key="2">
    <source>
        <dbReference type="EMBL" id="JAS01522.1"/>
    </source>
</evidence>
<proteinExistence type="predicted"/>
<accession>A0A161N5X9</accession>
<organism evidence="2">
    <name type="scientific">Triatoma infestans</name>
    <name type="common">Assassin bug</name>
    <dbReference type="NCBI Taxonomy" id="30076"/>
    <lineage>
        <taxon>Eukaryota</taxon>
        <taxon>Metazoa</taxon>
        <taxon>Ecdysozoa</taxon>
        <taxon>Arthropoda</taxon>
        <taxon>Hexapoda</taxon>
        <taxon>Insecta</taxon>
        <taxon>Pterygota</taxon>
        <taxon>Neoptera</taxon>
        <taxon>Paraneoptera</taxon>
        <taxon>Hemiptera</taxon>
        <taxon>Heteroptera</taxon>
        <taxon>Panheteroptera</taxon>
        <taxon>Cimicomorpha</taxon>
        <taxon>Reduviidae</taxon>
        <taxon>Triatominae</taxon>
        <taxon>Triatoma</taxon>
    </lineage>
</organism>
<dbReference type="AlphaFoldDB" id="A0A161N5X9"/>
<reference evidence="2" key="2">
    <citation type="journal article" date="2017" name="J. Med. Entomol.">
        <title>Transcriptome Analysis of the Triatoma infestans (Hemiptera: Reduviidae) Integument.</title>
        <authorList>
            <person name="Calderon-Fernandez G.M."/>
            <person name="Moriconi D.E."/>
            <person name="Dulbecco A.B."/>
            <person name="Juarez M.P."/>
        </authorList>
    </citation>
    <scope>NUCLEOTIDE SEQUENCE</scope>
    <source>
        <strain evidence="2">Int1</strain>
        <tissue evidence="2">Integument</tissue>
    </source>
</reference>
<dbReference type="EMBL" id="GEMB01001641">
    <property type="protein sequence ID" value="JAS01522.1"/>
    <property type="molecule type" value="Transcribed_RNA"/>
</dbReference>
<reference evidence="2" key="1">
    <citation type="submission" date="2016-04" db="EMBL/GenBank/DDBJ databases">
        <authorList>
            <person name="Calderon-Fernandez G.M.Sr."/>
        </authorList>
    </citation>
    <scope>NUCLEOTIDE SEQUENCE</scope>
    <source>
        <strain evidence="2">Int1</strain>
        <tissue evidence="2">Integument</tissue>
    </source>
</reference>
<feature type="transmembrane region" description="Helical" evidence="1">
    <location>
        <begin position="35"/>
        <end position="55"/>
    </location>
</feature>